<evidence type="ECO:0000313" key="8">
    <source>
        <dbReference type="Proteomes" id="UP001497382"/>
    </source>
</evidence>
<evidence type="ECO:0000256" key="3">
    <source>
        <dbReference type="ARBA" id="ARBA00022695"/>
    </source>
</evidence>
<dbReference type="EMBL" id="CAXIEN010000187">
    <property type="protein sequence ID" value="CAL1285103.1"/>
    <property type="molecule type" value="Genomic_DNA"/>
</dbReference>
<dbReference type="GO" id="GO:0005829">
    <property type="term" value="C:cytosol"/>
    <property type="evidence" value="ECO:0007669"/>
    <property type="project" value="TreeGrafter"/>
</dbReference>
<keyword evidence="5" id="KW-0479">Metal-binding</keyword>
<dbReference type="InterPro" id="IPR029044">
    <property type="entry name" value="Nucleotide-diphossugar_trans"/>
</dbReference>
<accession>A0AAV2AM96</accession>
<dbReference type="SMART" id="SM00355">
    <property type="entry name" value="ZnF_C2H2"/>
    <property type="match status" value="2"/>
</dbReference>
<evidence type="ECO:0000256" key="1">
    <source>
        <dbReference type="ARBA" id="ARBA00009789"/>
    </source>
</evidence>
<dbReference type="PROSITE" id="PS00028">
    <property type="entry name" value="ZINC_FINGER_C2H2_1"/>
    <property type="match status" value="2"/>
</dbReference>
<dbReference type="Proteomes" id="UP001497382">
    <property type="component" value="Unassembled WGS sequence"/>
</dbReference>
<dbReference type="PROSITE" id="PS01295">
    <property type="entry name" value="ISPD"/>
    <property type="match status" value="1"/>
</dbReference>
<keyword evidence="5" id="KW-0862">Zinc</keyword>
<feature type="domain" description="C2H2-type" evidence="6">
    <location>
        <begin position="6"/>
        <end position="34"/>
    </location>
</feature>
<evidence type="ECO:0000313" key="7">
    <source>
        <dbReference type="EMBL" id="CAL1285103.1"/>
    </source>
</evidence>
<dbReference type="PANTHER" id="PTHR43015:SF1">
    <property type="entry name" value="D-RIBITOL-5-PHOSPHATE CYTIDYLYLTRANSFERASE"/>
    <property type="match status" value="1"/>
</dbReference>
<organism evidence="7 8">
    <name type="scientific">Larinioides sclopetarius</name>
    <dbReference type="NCBI Taxonomy" id="280406"/>
    <lineage>
        <taxon>Eukaryota</taxon>
        <taxon>Metazoa</taxon>
        <taxon>Ecdysozoa</taxon>
        <taxon>Arthropoda</taxon>
        <taxon>Chelicerata</taxon>
        <taxon>Arachnida</taxon>
        <taxon>Araneae</taxon>
        <taxon>Araneomorphae</taxon>
        <taxon>Entelegynae</taxon>
        <taxon>Araneoidea</taxon>
        <taxon>Araneidae</taxon>
        <taxon>Larinioides</taxon>
    </lineage>
</organism>
<dbReference type="Pfam" id="PF01128">
    <property type="entry name" value="IspD"/>
    <property type="match status" value="1"/>
</dbReference>
<gene>
    <name evidence="7" type="ORF">LARSCL_LOCUS13523</name>
</gene>
<keyword evidence="8" id="KW-1185">Reference proteome</keyword>
<keyword evidence="3" id="KW-0548">Nucleotidyltransferase</keyword>
<evidence type="ECO:0000256" key="5">
    <source>
        <dbReference type="PROSITE-ProRule" id="PRU00042"/>
    </source>
</evidence>
<dbReference type="Gene3D" id="3.30.160.60">
    <property type="entry name" value="Classic Zinc Finger"/>
    <property type="match status" value="1"/>
</dbReference>
<protein>
    <recommendedName>
        <fullName evidence="4">2-C-methyl-D-erythritol 4-phosphate cytidylyltransferase, chloroplastic</fullName>
    </recommendedName>
</protein>
<evidence type="ECO:0000256" key="4">
    <source>
        <dbReference type="ARBA" id="ARBA00069967"/>
    </source>
</evidence>
<dbReference type="SUPFAM" id="SSF53448">
    <property type="entry name" value="Nucleotide-diphospho-sugar transferases"/>
    <property type="match status" value="1"/>
</dbReference>
<dbReference type="InterPro" id="IPR018294">
    <property type="entry name" value="ISPD_synthase_CS"/>
</dbReference>
<dbReference type="Gene3D" id="3.90.550.10">
    <property type="entry name" value="Spore Coat Polysaccharide Biosynthesis Protein SpsA, Chain A"/>
    <property type="match status" value="1"/>
</dbReference>
<dbReference type="PANTHER" id="PTHR43015">
    <property type="entry name" value="D-RIBITOL-5-PHOSPHATE CYTIDYLYLTRANSFERASE"/>
    <property type="match status" value="1"/>
</dbReference>
<dbReference type="CDD" id="cd02516">
    <property type="entry name" value="CDP-ME_synthetase"/>
    <property type="match status" value="1"/>
</dbReference>
<name>A0AAV2AM96_9ARAC</name>
<dbReference type="GO" id="GO:0035269">
    <property type="term" value="P:protein O-linked glycosylation via mannose"/>
    <property type="evidence" value="ECO:0007669"/>
    <property type="project" value="TreeGrafter"/>
</dbReference>
<reference evidence="7 8" key="1">
    <citation type="submission" date="2024-04" db="EMBL/GenBank/DDBJ databases">
        <authorList>
            <person name="Rising A."/>
            <person name="Reimegard J."/>
            <person name="Sonavane S."/>
            <person name="Akerstrom W."/>
            <person name="Nylinder S."/>
            <person name="Hedman E."/>
            <person name="Kallberg Y."/>
        </authorList>
    </citation>
    <scope>NUCLEOTIDE SEQUENCE [LARGE SCALE GENOMIC DNA]</scope>
</reference>
<comment type="caution">
    <text evidence="7">The sequence shown here is derived from an EMBL/GenBank/DDBJ whole genome shotgun (WGS) entry which is preliminary data.</text>
</comment>
<dbReference type="InterPro" id="IPR013087">
    <property type="entry name" value="Znf_C2H2_type"/>
</dbReference>
<dbReference type="GO" id="GO:0008299">
    <property type="term" value="P:isoprenoid biosynthetic process"/>
    <property type="evidence" value="ECO:0007669"/>
    <property type="project" value="InterPro"/>
</dbReference>
<evidence type="ECO:0000259" key="6">
    <source>
        <dbReference type="PROSITE" id="PS50157"/>
    </source>
</evidence>
<dbReference type="AlphaFoldDB" id="A0AAV2AM96"/>
<dbReference type="GO" id="GO:0050518">
    <property type="term" value="F:2-C-methyl-D-erythritol 4-phosphate cytidylyltransferase activity"/>
    <property type="evidence" value="ECO:0007669"/>
    <property type="project" value="UniProtKB-ARBA"/>
</dbReference>
<dbReference type="Pfam" id="PF00096">
    <property type="entry name" value="zf-C2H2"/>
    <property type="match status" value="1"/>
</dbReference>
<comment type="similarity">
    <text evidence="1">Belongs to the IspD/TarI cytidylyltransferase family. IspD subfamily.</text>
</comment>
<dbReference type="PROSITE" id="PS50157">
    <property type="entry name" value="ZINC_FINGER_C2H2_2"/>
    <property type="match status" value="1"/>
</dbReference>
<dbReference type="GO" id="GO:0047349">
    <property type="term" value="F:D-ribitol-5-phosphate cytidylyltransferase activity"/>
    <property type="evidence" value="ECO:0007669"/>
    <property type="project" value="TreeGrafter"/>
</dbReference>
<sequence>MAEGLVQCSLCSKTYIMNKNLYQHMRKVHNVSPQLKGKIQCPLNCEENFRSHKDFRNHLEVFHKYILENETQEFANFEMFEMWKKSFEETSGFKYVCHSSEKILKAGEGKTYFFCHRSGVSKGDGTVLKSPRRCVPLKIGKTCPSAMEVSRSLVNGTVRVDFLKTHIGHTADPEFGNPCKKSKTKKLEKIDFEVCAILPAAGSGERMGLETPKQYIPIHQKPIICHTVDAFLRIPFIKKVVVVAAADCVDLMLQTLSQMCLLEGDKLLITEGSNARHLSIQSGLKALKSYYEVQPEVVIVHDGVRPFFPEDIVSKVVHAAKEYGAAGVTCPLVSTVISVDDKGFLDVSLDRNKFRASEMPQAFQFDVLTRAYAKCTANDLEYGTECLHLVQKYADIRAKLLPVSSHLWKVTHQKDIYTATGVLKESQSVAVICKEQTSQFLPLLKNALGKAFKSVHSIAKFNVSTLGKFPNIVHIHETENPYSVIERMSSFQKVSELTSIVHIFINSFDSSINFLEFQKQAKISAKVLKLVNILVYFIVREETEPMDSAEEMVGLVKSLLFESNTYTSGNVYLS</sequence>
<dbReference type="FunFam" id="3.90.550.10:FF:000003">
    <property type="entry name" value="2-C-methyl-D-erythritol 4-phosphate cytidylyltransferase"/>
    <property type="match status" value="1"/>
</dbReference>
<dbReference type="GO" id="GO:0008270">
    <property type="term" value="F:zinc ion binding"/>
    <property type="evidence" value="ECO:0007669"/>
    <property type="project" value="UniProtKB-KW"/>
</dbReference>
<dbReference type="InterPro" id="IPR034683">
    <property type="entry name" value="IspD/TarI"/>
</dbReference>
<evidence type="ECO:0000256" key="2">
    <source>
        <dbReference type="ARBA" id="ARBA00022679"/>
    </source>
</evidence>
<keyword evidence="5" id="KW-0863">Zinc-finger</keyword>
<keyword evidence="2" id="KW-0808">Transferase</keyword>
<proteinExistence type="inferred from homology"/>